<dbReference type="KEGG" id="dfl:DFE_3066"/>
<dbReference type="InterPro" id="IPR016024">
    <property type="entry name" value="ARM-type_fold"/>
</dbReference>
<gene>
    <name evidence="1" type="ORF">DFE_3066</name>
</gene>
<dbReference type="NCBIfam" id="NF045662">
    <property type="entry name" value="DVU0298_fam"/>
    <property type="match status" value="1"/>
</dbReference>
<evidence type="ECO:0000313" key="1">
    <source>
        <dbReference type="EMBL" id="BBD09792.1"/>
    </source>
</evidence>
<sequence>MSRFRRLKAGVLAILELNDWQDRLETELAAMDAQELVGPLFSLLLHPKGDIHWRAVTALGATVARMAGENMERARIVMRRFLWHMNEESGNVGWGIPESMGESMARHPRLAQEYYKKLASYVQCPDCVGDDNYMDHPPLREATYWGLARLAQVHPKLAAHGAQELLGALSAEDSVESQGIACWALGLIGMREAVAGISALVDREDPVELYRDGAVEHLTLGALACEALAALDKE</sequence>
<dbReference type="Pfam" id="PF13513">
    <property type="entry name" value="HEAT_EZ"/>
    <property type="match status" value="1"/>
</dbReference>
<dbReference type="Gene3D" id="1.25.10.10">
    <property type="entry name" value="Leucine-rich Repeat Variant"/>
    <property type="match status" value="1"/>
</dbReference>
<proteinExistence type="predicted"/>
<accession>A0A2Z6B2S1</accession>
<keyword evidence="2" id="KW-1185">Reference proteome</keyword>
<reference evidence="1 2" key="1">
    <citation type="journal article" date="2018" name="Sci. Adv.">
        <title>Multi-heme cytochromes provide a pathway for survival in energy-limited environments.</title>
        <authorList>
            <person name="Deng X."/>
            <person name="Dohmae N."/>
            <person name="Nealson K.H."/>
            <person name="Hashimoto K."/>
            <person name="Okamoto A."/>
        </authorList>
    </citation>
    <scope>NUCLEOTIDE SEQUENCE [LARGE SCALE GENOMIC DNA]</scope>
    <source>
        <strain evidence="1 2">IS5</strain>
    </source>
</reference>
<dbReference type="Proteomes" id="UP000269883">
    <property type="component" value="Chromosome"/>
</dbReference>
<dbReference type="InterPro" id="IPR011989">
    <property type="entry name" value="ARM-like"/>
</dbReference>
<dbReference type="InterPro" id="IPR054701">
    <property type="entry name" value="DVU0298-like"/>
</dbReference>
<protein>
    <recommendedName>
        <fullName evidence="3">PBS lyase HEAT domain protein repeat-containing protein</fullName>
    </recommendedName>
</protein>
<dbReference type="OrthoDB" id="5430983at2"/>
<dbReference type="AlphaFoldDB" id="A0A2Z6B2S1"/>
<organism evidence="1 2">
    <name type="scientific">Desulfovibrio ferrophilus</name>
    <dbReference type="NCBI Taxonomy" id="241368"/>
    <lineage>
        <taxon>Bacteria</taxon>
        <taxon>Pseudomonadati</taxon>
        <taxon>Thermodesulfobacteriota</taxon>
        <taxon>Desulfovibrionia</taxon>
        <taxon>Desulfovibrionales</taxon>
        <taxon>Desulfovibrionaceae</taxon>
        <taxon>Desulfovibrio</taxon>
    </lineage>
</organism>
<evidence type="ECO:0008006" key="3">
    <source>
        <dbReference type="Google" id="ProtNLM"/>
    </source>
</evidence>
<evidence type="ECO:0000313" key="2">
    <source>
        <dbReference type="Proteomes" id="UP000269883"/>
    </source>
</evidence>
<dbReference type="RefSeq" id="WP_126380808.1">
    <property type="nucleotide sequence ID" value="NZ_AP017378.1"/>
</dbReference>
<dbReference type="SUPFAM" id="SSF48371">
    <property type="entry name" value="ARM repeat"/>
    <property type="match status" value="1"/>
</dbReference>
<dbReference type="EMBL" id="AP017378">
    <property type="protein sequence ID" value="BBD09792.1"/>
    <property type="molecule type" value="Genomic_DNA"/>
</dbReference>
<name>A0A2Z6B2S1_9BACT</name>